<dbReference type="PANTHER" id="PTHR42982:SF1">
    <property type="entry name" value="SEC-INDEPENDENT PROTEIN TRANSLOCASE PROTEIN TATA"/>
    <property type="match status" value="1"/>
</dbReference>
<dbReference type="KEGG" id="hty:BN2458_PEG1850"/>
<dbReference type="STRING" id="76936.BN2458_PEG1850"/>
<dbReference type="GeneID" id="78151984"/>
<proteinExistence type="inferred from homology"/>
<comment type="function">
    <text evidence="9">Part of the twin-arginine translocation (Tat) system that transports large folded proteins containing a characteristic twin-arginine motif in their signal peptide across membranes. TatA could form the protein-conducting channel of the Tat system.</text>
</comment>
<reference evidence="12 13" key="1">
    <citation type="journal article" date="2014" name="Genome Announc.">
        <title>Draft genome sequences of eight enterohepatic helicobacter species isolated from both laboratory and wild rodents.</title>
        <authorList>
            <person name="Sheh A."/>
            <person name="Shen Z."/>
            <person name="Fox J.G."/>
        </authorList>
    </citation>
    <scope>NUCLEOTIDE SEQUENCE [LARGE SCALE GENOMIC DNA]</scope>
    <source>
        <strain evidence="12 13">MIT 98-6810</strain>
    </source>
</reference>
<evidence type="ECO:0000256" key="5">
    <source>
        <dbReference type="ARBA" id="ARBA00022927"/>
    </source>
</evidence>
<dbReference type="InterPro" id="IPR006312">
    <property type="entry name" value="TatA/E"/>
</dbReference>
<accession>A0A099UBA4</accession>
<keyword evidence="5 9" id="KW-0653">Protein transport</keyword>
<dbReference type="PANTHER" id="PTHR42982">
    <property type="entry name" value="SEC-INDEPENDENT PROTEIN TRANSLOCASE PROTEIN TATA"/>
    <property type="match status" value="1"/>
</dbReference>
<dbReference type="PATRIC" id="fig|76936.10.peg.1805"/>
<dbReference type="EMBL" id="JRPF02000008">
    <property type="protein sequence ID" value="TLD78247.1"/>
    <property type="molecule type" value="Genomic_DNA"/>
</dbReference>
<keyword evidence="3 9" id="KW-1003">Cell membrane</keyword>
<dbReference type="GO" id="GO:0008320">
    <property type="term" value="F:protein transmembrane transporter activity"/>
    <property type="evidence" value="ECO:0007669"/>
    <property type="project" value="UniProtKB-UniRule"/>
</dbReference>
<gene>
    <name evidence="9 12" type="primary">tatA</name>
    <name evidence="11" type="ORF">BN2458_PEG1850</name>
    <name evidence="12" type="ORF">LS75_007300</name>
</gene>
<reference evidence="14" key="3">
    <citation type="submission" date="2015-11" db="EMBL/GenBank/DDBJ databases">
        <authorList>
            <person name="Anvar S.Y."/>
        </authorList>
    </citation>
    <scope>NUCLEOTIDE SEQUENCE [LARGE SCALE GENOMIC DNA]</scope>
</reference>
<dbReference type="AlphaFoldDB" id="A0A099UBA4"/>
<keyword evidence="8 9" id="KW-0472">Membrane</keyword>
<sequence length="81" mass="8836">MTPPSITQLVIILLIVVLLFGAKKIPELAKGLGSGIKNFKKAVKDDDEESAQNAQTEQNPTQIKQTQTEQNTAKDTTKQEA</sequence>
<dbReference type="OrthoDB" id="9813726at2"/>
<dbReference type="GO" id="GO:0033281">
    <property type="term" value="C:TAT protein transport complex"/>
    <property type="evidence" value="ECO:0007669"/>
    <property type="project" value="UniProtKB-UniRule"/>
</dbReference>
<feature type="region of interest" description="Disordered" evidence="10">
    <location>
        <begin position="44"/>
        <end position="81"/>
    </location>
</feature>
<evidence type="ECO:0000256" key="3">
    <source>
        <dbReference type="ARBA" id="ARBA00022475"/>
    </source>
</evidence>
<evidence type="ECO:0000256" key="9">
    <source>
        <dbReference type="HAMAP-Rule" id="MF_00236"/>
    </source>
</evidence>
<feature type="compositionally biased region" description="Polar residues" evidence="10">
    <location>
        <begin position="51"/>
        <end position="74"/>
    </location>
</feature>
<dbReference type="EMBL" id="LN907858">
    <property type="protein sequence ID" value="CUU40733.1"/>
    <property type="molecule type" value="Genomic_DNA"/>
</dbReference>
<dbReference type="Proteomes" id="UP000029925">
    <property type="component" value="Unassembled WGS sequence"/>
</dbReference>
<evidence type="ECO:0000256" key="10">
    <source>
        <dbReference type="SAM" id="MobiDB-lite"/>
    </source>
</evidence>
<name>A0A099UBA4_9HELI</name>
<comment type="subunit">
    <text evidence="9">Forms a complex with TatC.</text>
</comment>
<evidence type="ECO:0000313" key="11">
    <source>
        <dbReference type="EMBL" id="CUU40733.1"/>
    </source>
</evidence>
<dbReference type="GO" id="GO:0043953">
    <property type="term" value="P:protein transport by the Tat complex"/>
    <property type="evidence" value="ECO:0007669"/>
    <property type="project" value="UniProtKB-UniRule"/>
</dbReference>
<comment type="subcellular location">
    <subcellularLocation>
        <location evidence="1 9">Cell membrane</location>
        <topology evidence="1 9">Single-pass membrane protein</topology>
    </subcellularLocation>
</comment>
<comment type="similarity">
    <text evidence="9">Belongs to the TatA/E family.</text>
</comment>
<reference evidence="11" key="2">
    <citation type="submission" date="2015-11" db="EMBL/GenBank/DDBJ databases">
        <authorList>
            <person name="Zhang Y."/>
            <person name="Guo Z."/>
        </authorList>
    </citation>
    <scope>NUCLEOTIDE SEQUENCE</scope>
    <source>
        <strain evidence="11">1</strain>
    </source>
</reference>
<evidence type="ECO:0000256" key="1">
    <source>
        <dbReference type="ARBA" id="ARBA00004162"/>
    </source>
</evidence>
<keyword evidence="2 9" id="KW-0813">Transport</keyword>
<dbReference type="Gene3D" id="1.20.5.3310">
    <property type="match status" value="1"/>
</dbReference>
<evidence type="ECO:0000256" key="2">
    <source>
        <dbReference type="ARBA" id="ARBA00022448"/>
    </source>
</evidence>
<dbReference type="HAMAP" id="MF_00236">
    <property type="entry name" value="TatA_E"/>
    <property type="match status" value="1"/>
</dbReference>
<evidence type="ECO:0000313" key="12">
    <source>
        <dbReference type="EMBL" id="TLD78247.1"/>
    </source>
</evidence>
<keyword evidence="4 9" id="KW-0812">Transmembrane</keyword>
<evidence type="ECO:0000256" key="8">
    <source>
        <dbReference type="ARBA" id="ARBA00023136"/>
    </source>
</evidence>
<evidence type="ECO:0000256" key="6">
    <source>
        <dbReference type="ARBA" id="ARBA00022989"/>
    </source>
</evidence>
<evidence type="ECO:0000313" key="13">
    <source>
        <dbReference type="Proteomes" id="UP000029925"/>
    </source>
</evidence>
<protein>
    <recommendedName>
        <fullName evidence="9">Sec-independent protein translocase protein TatA</fullName>
    </recommendedName>
</protein>
<dbReference type="Pfam" id="PF02416">
    <property type="entry name" value="TatA_B_E"/>
    <property type="match status" value="1"/>
</dbReference>
<evidence type="ECO:0000256" key="7">
    <source>
        <dbReference type="ARBA" id="ARBA00023010"/>
    </source>
</evidence>
<keyword evidence="6 9" id="KW-1133">Transmembrane helix</keyword>
<organism evidence="11 14">
    <name type="scientific">Helicobacter typhlonius</name>
    <dbReference type="NCBI Taxonomy" id="76936"/>
    <lineage>
        <taxon>Bacteria</taxon>
        <taxon>Pseudomonadati</taxon>
        <taxon>Campylobacterota</taxon>
        <taxon>Epsilonproteobacteria</taxon>
        <taxon>Campylobacterales</taxon>
        <taxon>Helicobacteraceae</taxon>
        <taxon>Helicobacter</taxon>
    </lineage>
</organism>
<dbReference type="RefSeq" id="WP_034327809.1">
    <property type="nucleotide sequence ID" value="NZ_CAJTQN010000001.1"/>
</dbReference>
<dbReference type="NCBIfam" id="TIGR01411">
    <property type="entry name" value="tatAE"/>
    <property type="match status" value="1"/>
</dbReference>
<dbReference type="Proteomes" id="UP000064525">
    <property type="component" value="Chromosome I"/>
</dbReference>
<evidence type="ECO:0000313" key="14">
    <source>
        <dbReference type="Proteomes" id="UP000064525"/>
    </source>
</evidence>
<feature type="transmembrane region" description="Helical" evidence="9">
    <location>
        <begin position="6"/>
        <end position="22"/>
    </location>
</feature>
<evidence type="ECO:0000256" key="4">
    <source>
        <dbReference type="ARBA" id="ARBA00022692"/>
    </source>
</evidence>
<keyword evidence="7 9" id="KW-0811">Translocation</keyword>
<dbReference type="InterPro" id="IPR003369">
    <property type="entry name" value="TatA/B/E"/>
</dbReference>
<keyword evidence="13" id="KW-1185">Reference proteome</keyword>